<dbReference type="InterPro" id="IPR010017">
    <property type="entry name" value="CmoB"/>
</dbReference>
<dbReference type="EC" id="2.5.1.-" evidence="3"/>
<gene>
    <name evidence="3" type="primary">cmoB</name>
    <name evidence="4" type="ORF">A9404_08995</name>
</gene>
<dbReference type="GO" id="GO:0016765">
    <property type="term" value="F:transferase activity, transferring alkyl or aryl (other than methyl) groups"/>
    <property type="evidence" value="ECO:0007669"/>
    <property type="project" value="UniProtKB-UniRule"/>
</dbReference>
<keyword evidence="2 3" id="KW-0819">tRNA processing</keyword>
<dbReference type="PANTHER" id="PTHR43464">
    <property type="entry name" value="METHYLTRANSFERASE"/>
    <property type="match status" value="1"/>
</dbReference>
<comment type="catalytic activity">
    <reaction evidence="3">
        <text>carboxy-S-adenosyl-L-methionine + 5-hydroxyuridine(34) in tRNA = 5-carboxymethoxyuridine(34) in tRNA + S-adenosyl-L-homocysteine + H(+)</text>
        <dbReference type="Rhea" id="RHEA:52848"/>
        <dbReference type="Rhea" id="RHEA-COMP:13381"/>
        <dbReference type="Rhea" id="RHEA-COMP:13383"/>
        <dbReference type="ChEBI" id="CHEBI:15378"/>
        <dbReference type="ChEBI" id="CHEBI:57856"/>
        <dbReference type="ChEBI" id="CHEBI:134278"/>
        <dbReference type="ChEBI" id="CHEBI:136877"/>
        <dbReference type="ChEBI" id="CHEBI:136879"/>
    </reaction>
</comment>
<feature type="binding site" evidence="3">
    <location>
        <position position="175"/>
    </location>
    <ligand>
        <name>carboxy-S-adenosyl-L-methionine</name>
        <dbReference type="ChEBI" id="CHEBI:134278"/>
    </ligand>
</feature>
<feature type="binding site" evidence="3">
    <location>
        <begin position="156"/>
        <end position="157"/>
    </location>
    <ligand>
        <name>carboxy-S-adenosyl-L-methionine</name>
        <dbReference type="ChEBI" id="CHEBI:134278"/>
    </ligand>
</feature>
<dbReference type="HAMAP" id="MF_01590">
    <property type="entry name" value="tRNA_carboxymethyltr_CmoB"/>
    <property type="match status" value="1"/>
</dbReference>
<evidence type="ECO:0000313" key="4">
    <source>
        <dbReference type="EMBL" id="ANJ68387.1"/>
    </source>
</evidence>
<comment type="similarity">
    <text evidence="3">Belongs to the class I-like SAM-binding methyltransferase superfamily. CmoB family.</text>
</comment>
<organism evidence="4 5">
    <name type="scientific">Halothiobacillus diazotrophicus</name>
    <dbReference type="NCBI Taxonomy" id="1860122"/>
    <lineage>
        <taxon>Bacteria</taxon>
        <taxon>Pseudomonadati</taxon>
        <taxon>Pseudomonadota</taxon>
        <taxon>Gammaproteobacteria</taxon>
        <taxon>Chromatiales</taxon>
        <taxon>Halothiobacillaceae</taxon>
        <taxon>Halothiobacillus</taxon>
    </lineage>
</organism>
<dbReference type="NCBIfam" id="NF011650">
    <property type="entry name" value="PRK15068.1"/>
    <property type="match status" value="1"/>
</dbReference>
<reference evidence="4 5" key="1">
    <citation type="submission" date="2016-06" db="EMBL/GenBank/DDBJ databases">
        <title>Insight into the functional genes involving in sulfur oxidation in Pearl River water.</title>
        <authorList>
            <person name="Luo J."/>
            <person name="Tan X."/>
            <person name="Lin W."/>
        </authorList>
    </citation>
    <scope>NUCLEOTIDE SEQUENCE [LARGE SCALE GENOMIC DNA]</scope>
    <source>
        <strain evidence="4 5">LS2</strain>
    </source>
</reference>
<dbReference type="EMBL" id="CP016027">
    <property type="protein sequence ID" value="ANJ68387.1"/>
    <property type="molecule type" value="Genomic_DNA"/>
</dbReference>
<keyword evidence="1 3" id="KW-0808">Transferase</keyword>
<dbReference type="InterPro" id="IPR029063">
    <property type="entry name" value="SAM-dependent_MTases_sf"/>
</dbReference>
<feature type="binding site" evidence="3">
    <location>
        <position position="106"/>
    </location>
    <ligand>
        <name>carboxy-S-adenosyl-L-methionine</name>
        <dbReference type="ChEBI" id="CHEBI:134278"/>
    </ligand>
</feature>
<dbReference type="InterPro" id="IPR027555">
    <property type="entry name" value="Mo5U34_MeTrfas-like"/>
</dbReference>
<protein>
    <recommendedName>
        <fullName evidence="3">tRNA U34 carboxymethyltransferase</fullName>
        <ecNumber evidence="3">2.5.1.-</ecNumber>
    </recommendedName>
</protein>
<feature type="binding site" evidence="3">
    <location>
        <begin position="128"/>
        <end position="130"/>
    </location>
    <ligand>
        <name>carboxy-S-adenosyl-L-methionine</name>
        <dbReference type="ChEBI" id="CHEBI:134278"/>
    </ligand>
</feature>
<evidence type="ECO:0000256" key="1">
    <source>
        <dbReference type="ARBA" id="ARBA00022679"/>
    </source>
</evidence>
<feature type="binding site" evidence="3">
    <location>
        <position position="291"/>
    </location>
    <ligand>
        <name>carboxy-S-adenosyl-L-methionine</name>
        <dbReference type="ChEBI" id="CHEBI:134278"/>
    </ligand>
</feature>
<dbReference type="KEGG" id="haz:A9404_08995"/>
<dbReference type="OrthoDB" id="9773188at2"/>
<keyword evidence="5" id="KW-1185">Reference proteome</keyword>
<dbReference type="PANTHER" id="PTHR43464:SF95">
    <property type="entry name" value="TRNA U34 CARBOXYMETHYLTRANSFERASE"/>
    <property type="match status" value="1"/>
</dbReference>
<comment type="subunit">
    <text evidence="3">Homotetramer.</text>
</comment>
<dbReference type="Proteomes" id="UP000078596">
    <property type="component" value="Chromosome"/>
</dbReference>
<dbReference type="AlphaFoldDB" id="A0A191ZKL1"/>
<accession>A0A191ZKL1</accession>
<feature type="binding site" evidence="3">
    <location>
        <position position="86"/>
    </location>
    <ligand>
        <name>carboxy-S-adenosyl-L-methionine</name>
        <dbReference type="ChEBI" id="CHEBI:134278"/>
    </ligand>
</feature>
<evidence type="ECO:0000256" key="2">
    <source>
        <dbReference type="ARBA" id="ARBA00022694"/>
    </source>
</evidence>
<evidence type="ECO:0000313" key="5">
    <source>
        <dbReference type="Proteomes" id="UP000078596"/>
    </source>
</evidence>
<evidence type="ECO:0000256" key="3">
    <source>
        <dbReference type="HAMAP-Rule" id="MF_01590"/>
    </source>
</evidence>
<dbReference type="GO" id="GO:0002098">
    <property type="term" value="P:tRNA wobble uridine modification"/>
    <property type="evidence" value="ECO:0007669"/>
    <property type="project" value="InterPro"/>
</dbReference>
<feature type="binding site" evidence="3">
    <location>
        <position position="81"/>
    </location>
    <ligand>
        <name>carboxy-S-adenosyl-L-methionine</name>
        <dbReference type="ChEBI" id="CHEBI:134278"/>
    </ligand>
</feature>
<dbReference type="STRING" id="1860122.A9404_08995"/>
<proteinExistence type="inferred from homology"/>
<name>A0A191ZKL1_9GAMM</name>
<feature type="binding site" evidence="3">
    <location>
        <position position="67"/>
    </location>
    <ligand>
        <name>carboxy-S-adenosyl-L-methionine</name>
        <dbReference type="ChEBI" id="CHEBI:134278"/>
    </ligand>
</feature>
<comment type="function">
    <text evidence="3">Catalyzes carboxymethyl transfer from carboxy-S-adenosyl-L-methionine (Cx-SAM) to 5-hydroxyuridine (ho5U) to form 5-carboxymethoxyuridine (cmo5U) at position 34 in tRNAs.</text>
</comment>
<feature type="binding site" evidence="3">
    <location>
        <position position="171"/>
    </location>
    <ligand>
        <name>carboxy-S-adenosyl-L-methionine</name>
        <dbReference type="ChEBI" id="CHEBI:134278"/>
    </ligand>
</feature>
<dbReference type="Gene3D" id="3.40.50.150">
    <property type="entry name" value="Vaccinia Virus protein VP39"/>
    <property type="match status" value="1"/>
</dbReference>
<dbReference type="CDD" id="cd02440">
    <property type="entry name" value="AdoMet_MTases"/>
    <property type="match status" value="1"/>
</dbReference>
<dbReference type="SUPFAM" id="SSF53335">
    <property type="entry name" value="S-adenosyl-L-methionine-dependent methyltransferases"/>
    <property type="match status" value="1"/>
</dbReference>
<dbReference type="NCBIfam" id="TIGR00452">
    <property type="entry name" value="tRNA 5-methoxyuridine(34)/uridine 5-oxyacetic acid(34) synthase CmoB"/>
    <property type="match status" value="1"/>
</dbReference>
<sequence>MLPQLRVFDELNHGHWSQWLQTVNDLPEPDPQANVQLDRSAIEAAGVLAISTSALEQQLAALSPWRKGPFSLYGVDVDTEWRSDFKWDRLKDHLADLHGRLVLDVGTGSGYHLWRMLGAGAEFAVGVEPTLAFVAQFHAVAHLLNEARATLLPVTLEQLDRAPLFDTVFSMGVLYHRRDPLGHLRELQECLRPGGELVLETLVIEGDGQQVLTPYDRYAAMRNVWFIPSVPLLTTWLTRLGYRRIRLVNQEPTSLEEQRATRWTDFRQSLVDFLDPEDRSRTIEGYPAPLRAILIAEKPEV</sequence>
<dbReference type="GO" id="GO:0008168">
    <property type="term" value="F:methyltransferase activity"/>
    <property type="evidence" value="ECO:0007669"/>
    <property type="project" value="TreeGrafter"/>
</dbReference>
<dbReference type="Pfam" id="PF08003">
    <property type="entry name" value="Methyltransf_9"/>
    <property type="match status" value="1"/>
</dbReference>